<proteinExistence type="predicted"/>
<reference evidence="1 3" key="2">
    <citation type="submission" date="2018-11" db="EMBL/GenBank/DDBJ databases">
        <authorList>
            <consortium name="Pathogen Informatics"/>
        </authorList>
    </citation>
    <scope>NUCLEOTIDE SEQUENCE [LARGE SCALE GENOMIC DNA]</scope>
</reference>
<dbReference type="SUPFAM" id="SSF160651">
    <property type="entry name" value="FLJ32549 C-terminal domain-like"/>
    <property type="match status" value="1"/>
</dbReference>
<evidence type="ECO:0000313" key="2">
    <source>
        <dbReference type="Proteomes" id="UP000038040"/>
    </source>
</evidence>
<dbReference type="STRING" id="318479.A0A0N4UDG9"/>
<name>A0A0N4UDG9_DRAME</name>
<organism evidence="2 4">
    <name type="scientific">Dracunculus medinensis</name>
    <name type="common">Guinea worm</name>
    <dbReference type="NCBI Taxonomy" id="318479"/>
    <lineage>
        <taxon>Eukaryota</taxon>
        <taxon>Metazoa</taxon>
        <taxon>Ecdysozoa</taxon>
        <taxon>Nematoda</taxon>
        <taxon>Chromadorea</taxon>
        <taxon>Rhabditida</taxon>
        <taxon>Spirurina</taxon>
        <taxon>Dracunculoidea</taxon>
        <taxon>Dracunculidae</taxon>
        <taxon>Dracunculus</taxon>
    </lineage>
</organism>
<keyword evidence="3" id="KW-1185">Reference proteome</keyword>
<gene>
    <name evidence="1" type="ORF">DME_LOCUS9180</name>
</gene>
<dbReference type="GO" id="GO:0034198">
    <property type="term" value="P:cellular response to amino acid starvation"/>
    <property type="evidence" value="ECO:0007669"/>
    <property type="project" value="TreeGrafter"/>
</dbReference>
<dbReference type="Pfam" id="PF09404">
    <property type="entry name" value="C12orf66_like"/>
    <property type="match status" value="1"/>
</dbReference>
<dbReference type="PANTHER" id="PTHR31581:SF1">
    <property type="entry name" value="KICSTOR SUBUNIT 2"/>
    <property type="match status" value="1"/>
</dbReference>
<evidence type="ECO:0000313" key="1">
    <source>
        <dbReference type="EMBL" id="VDN59207.1"/>
    </source>
</evidence>
<dbReference type="GO" id="GO:1904262">
    <property type="term" value="P:negative regulation of TORC1 signaling"/>
    <property type="evidence" value="ECO:0007669"/>
    <property type="project" value="TreeGrafter"/>
</dbReference>
<accession>A0A0N4UDG9</accession>
<protein>
    <submittedName>
        <fullName evidence="1 4">Uncharacterized protein</fullName>
    </submittedName>
</protein>
<dbReference type="InterPro" id="IPR018544">
    <property type="entry name" value="KICS_2"/>
</dbReference>
<dbReference type="OrthoDB" id="18134at2759"/>
<dbReference type="Proteomes" id="UP000274756">
    <property type="component" value="Unassembled WGS sequence"/>
</dbReference>
<dbReference type="WBParaSite" id="DME_0000538101-mRNA-1">
    <property type="protein sequence ID" value="DME_0000538101-mRNA-1"/>
    <property type="gene ID" value="DME_0000538101"/>
</dbReference>
<evidence type="ECO:0000313" key="3">
    <source>
        <dbReference type="Proteomes" id="UP000274756"/>
    </source>
</evidence>
<dbReference type="SUPFAM" id="SSF158548">
    <property type="entry name" value="FLJ32549 domain-like"/>
    <property type="match status" value="1"/>
</dbReference>
<dbReference type="GO" id="GO:0061462">
    <property type="term" value="P:protein localization to lysosome"/>
    <property type="evidence" value="ECO:0007669"/>
    <property type="project" value="TreeGrafter"/>
</dbReference>
<dbReference type="AlphaFoldDB" id="A0A0N4UDG9"/>
<reference evidence="4" key="1">
    <citation type="submission" date="2017-02" db="UniProtKB">
        <authorList>
            <consortium name="WormBaseParasite"/>
        </authorList>
    </citation>
    <scope>IDENTIFICATION</scope>
</reference>
<evidence type="ECO:0000313" key="4">
    <source>
        <dbReference type="WBParaSite" id="DME_0000538101-mRNA-1"/>
    </source>
</evidence>
<dbReference type="PANTHER" id="PTHR31581">
    <property type="entry name" value="KICSTOR COMPLEX PROTEIN C12ORF66"/>
    <property type="match status" value="1"/>
</dbReference>
<dbReference type="Proteomes" id="UP000038040">
    <property type="component" value="Unplaced"/>
</dbReference>
<dbReference type="InterPro" id="IPR038060">
    <property type="entry name" value="C12orf66-like_central_sf"/>
</dbReference>
<sequence>MESQICSNDSTSDMGSANTLLLSDIYPVLQVFASSMGKLRFDAARERIETFRGKRNCTSSNSEDSTCHFLLQTAIQISILERTYFTLNFMLPRAFYRKDNTTLSSYACLKSDLCRQIDSNINCLIWPAEDICQRFVQIINARISLMNMYDGLTVQSLTSPNELVNLVQLLSSIMQSFLPIQKQECLFLLIDNIICEVGIVQLLFETQIALINCEYLLSLLHLKSVNAKVRQWFLALDYSKSRSKSTSFFKLPSSIRPSSTLHLCEWIEKFYFLLLSKYSLYFRSVLSPHCKQLEVDTAFTALKEPNFVQAFMNFLRRSSPLFISLIVYRTSTDLCSSSNVLLAENDDSEECGELKKKFILLVIFGERKIFYSFLPSISILIQQCAESKLESDKIKYCFDHLLCRSIFVTLIEHNIFMAITFAKKVSEKDNAVIHFIAENSALLRCGKICQLLRGGSK</sequence>
<dbReference type="GO" id="GO:0042149">
    <property type="term" value="P:cellular response to glucose starvation"/>
    <property type="evidence" value="ECO:0007669"/>
    <property type="project" value="TreeGrafter"/>
</dbReference>
<dbReference type="EMBL" id="UYYG01001177">
    <property type="protein sequence ID" value="VDN59207.1"/>
    <property type="molecule type" value="Genomic_DNA"/>
</dbReference>
<dbReference type="Gene3D" id="1.10.3450.30">
    <property type="match status" value="1"/>
</dbReference>